<dbReference type="GO" id="GO:0043752">
    <property type="term" value="F:adenosylcobinamide kinase activity"/>
    <property type="evidence" value="ECO:0007669"/>
    <property type="project" value="InterPro"/>
</dbReference>
<reference evidence="7" key="1">
    <citation type="submission" date="2021-06" db="EMBL/GenBank/DDBJ databases">
        <authorList>
            <person name="Huq M.A."/>
        </authorList>
    </citation>
    <scope>NUCLEOTIDE SEQUENCE</scope>
    <source>
        <strain evidence="7">MAH-26</strain>
    </source>
</reference>
<keyword evidence="4 7" id="KW-0418">Kinase</keyword>
<keyword evidence="6" id="KW-0342">GTP-binding</keyword>
<evidence type="ECO:0000256" key="3">
    <source>
        <dbReference type="ARBA" id="ARBA00022741"/>
    </source>
</evidence>
<dbReference type="GO" id="GO:0005524">
    <property type="term" value="F:ATP binding"/>
    <property type="evidence" value="ECO:0007669"/>
    <property type="project" value="UniProtKB-KW"/>
</dbReference>
<dbReference type="CDD" id="cd00544">
    <property type="entry name" value="CobU"/>
    <property type="match status" value="1"/>
</dbReference>
<comment type="caution">
    <text evidence="7">The sequence shown here is derived from an EMBL/GenBank/DDBJ whole genome shotgun (WGS) entry which is preliminary data.</text>
</comment>
<protein>
    <submittedName>
        <fullName evidence="7">Bifunctional adenosylcobinamide kinase/adenosylcobinamide-phosphate guanylyltransferase</fullName>
    </submittedName>
</protein>
<name>A0A9E2W537_9BACT</name>
<proteinExistence type="predicted"/>
<evidence type="ECO:0000256" key="6">
    <source>
        <dbReference type="ARBA" id="ARBA00023134"/>
    </source>
</evidence>
<dbReference type="GO" id="GO:0009236">
    <property type="term" value="P:cobalamin biosynthetic process"/>
    <property type="evidence" value="ECO:0007669"/>
    <property type="project" value="UniProtKB-KW"/>
</dbReference>
<dbReference type="RefSeq" id="WP_217791912.1">
    <property type="nucleotide sequence ID" value="NZ_JAHSPG010000011.1"/>
</dbReference>
<keyword evidence="3" id="KW-0547">Nucleotide-binding</keyword>
<keyword evidence="5" id="KW-0067">ATP-binding</keyword>
<evidence type="ECO:0000256" key="1">
    <source>
        <dbReference type="ARBA" id="ARBA00022573"/>
    </source>
</evidence>
<dbReference type="AlphaFoldDB" id="A0A9E2W537"/>
<dbReference type="GO" id="GO:0016779">
    <property type="term" value="F:nucleotidyltransferase activity"/>
    <property type="evidence" value="ECO:0007669"/>
    <property type="project" value="UniProtKB-KW"/>
</dbReference>
<sequence length="168" mass="18885">MIYFITGGARSGKSSYAQKEALSLSDNPVYVATANVMDAEFEQRVTRHKADRDERWTALEEPMHVSKLPIADRVVVVDCVTLWLTNFFLKYEQDIHASLDALKKEIDELDNHPGTFFIVSNEIGMGLHADTEMGRKFVDLQGWANQYIAAKAKKAVFMVAGIPVFVKS</sequence>
<organism evidence="7 8">
    <name type="scientific">Pinibacter aurantiacus</name>
    <dbReference type="NCBI Taxonomy" id="2851599"/>
    <lineage>
        <taxon>Bacteria</taxon>
        <taxon>Pseudomonadati</taxon>
        <taxon>Bacteroidota</taxon>
        <taxon>Chitinophagia</taxon>
        <taxon>Chitinophagales</taxon>
        <taxon>Chitinophagaceae</taxon>
        <taxon>Pinibacter</taxon>
    </lineage>
</organism>
<dbReference type="Proteomes" id="UP000812270">
    <property type="component" value="Unassembled WGS sequence"/>
</dbReference>
<accession>A0A9E2W537</accession>
<dbReference type="InterPro" id="IPR003203">
    <property type="entry name" value="CobU/CobP"/>
</dbReference>
<evidence type="ECO:0000256" key="4">
    <source>
        <dbReference type="ARBA" id="ARBA00022777"/>
    </source>
</evidence>
<evidence type="ECO:0000256" key="5">
    <source>
        <dbReference type="ARBA" id="ARBA00022840"/>
    </source>
</evidence>
<keyword evidence="2" id="KW-0808">Transferase</keyword>
<keyword evidence="7" id="KW-0548">Nucleotidyltransferase</keyword>
<dbReference type="PIRSF" id="PIRSF006135">
    <property type="entry name" value="CobU"/>
    <property type="match status" value="1"/>
</dbReference>
<dbReference type="Pfam" id="PF02283">
    <property type="entry name" value="CobU"/>
    <property type="match status" value="1"/>
</dbReference>
<keyword evidence="8" id="KW-1185">Reference proteome</keyword>
<keyword evidence="1" id="KW-0169">Cobalamin biosynthesis</keyword>
<dbReference type="PANTHER" id="PTHR34848">
    <property type="match status" value="1"/>
</dbReference>
<dbReference type="GO" id="GO:0005525">
    <property type="term" value="F:GTP binding"/>
    <property type="evidence" value="ECO:0007669"/>
    <property type="project" value="UniProtKB-KW"/>
</dbReference>
<dbReference type="EMBL" id="JAHSPG010000011">
    <property type="protein sequence ID" value="MBV4358233.1"/>
    <property type="molecule type" value="Genomic_DNA"/>
</dbReference>
<evidence type="ECO:0000256" key="2">
    <source>
        <dbReference type="ARBA" id="ARBA00022679"/>
    </source>
</evidence>
<evidence type="ECO:0000313" key="7">
    <source>
        <dbReference type="EMBL" id="MBV4358233.1"/>
    </source>
</evidence>
<evidence type="ECO:0000313" key="8">
    <source>
        <dbReference type="Proteomes" id="UP000812270"/>
    </source>
</evidence>
<dbReference type="PANTHER" id="PTHR34848:SF1">
    <property type="entry name" value="BIFUNCTIONAL ADENOSYLCOBALAMIN BIOSYNTHESIS PROTEIN COBU"/>
    <property type="match status" value="1"/>
</dbReference>
<gene>
    <name evidence="7" type="ORF">KTO63_13795</name>
</gene>